<name>A0A9X1RLZ1_9BURK</name>
<gene>
    <name evidence="3" type="ORF">L5014_02780</name>
</gene>
<evidence type="ECO:0000256" key="1">
    <source>
        <dbReference type="SAM" id="Coils"/>
    </source>
</evidence>
<proteinExistence type="predicted"/>
<feature type="coiled-coil region" evidence="1">
    <location>
        <begin position="16"/>
        <end position="54"/>
    </location>
</feature>
<evidence type="ECO:0000256" key="2">
    <source>
        <dbReference type="SAM" id="Phobius"/>
    </source>
</evidence>
<comment type="caution">
    <text evidence="3">The sequence shown here is derived from an EMBL/GenBank/DDBJ whole genome shotgun (WGS) entry which is preliminary data.</text>
</comment>
<dbReference type="EMBL" id="JAKLJA010000001">
    <property type="protein sequence ID" value="MCG5072297.1"/>
    <property type="molecule type" value="Genomic_DNA"/>
</dbReference>
<evidence type="ECO:0000313" key="3">
    <source>
        <dbReference type="EMBL" id="MCG5072297.1"/>
    </source>
</evidence>
<keyword evidence="1" id="KW-0175">Coiled coil</keyword>
<organism evidence="3 4">
    <name type="scientific">Paraburkholderia tagetis</name>
    <dbReference type="NCBI Taxonomy" id="2913261"/>
    <lineage>
        <taxon>Bacteria</taxon>
        <taxon>Pseudomonadati</taxon>
        <taxon>Pseudomonadota</taxon>
        <taxon>Betaproteobacteria</taxon>
        <taxon>Burkholderiales</taxon>
        <taxon>Burkholderiaceae</taxon>
        <taxon>Paraburkholderia</taxon>
    </lineage>
</organism>
<accession>A0A9X1RLZ1</accession>
<evidence type="ECO:0000313" key="4">
    <source>
        <dbReference type="Proteomes" id="UP001139308"/>
    </source>
</evidence>
<dbReference type="AlphaFoldDB" id="A0A9X1RLZ1"/>
<feature type="transmembrane region" description="Helical" evidence="2">
    <location>
        <begin position="61"/>
        <end position="84"/>
    </location>
</feature>
<protein>
    <submittedName>
        <fullName evidence="3">Uncharacterized protein</fullName>
    </submittedName>
</protein>
<keyword evidence="2" id="KW-0812">Transmembrane</keyword>
<keyword evidence="4" id="KW-1185">Reference proteome</keyword>
<sequence>MNQIDPIEFGRVLARLDEQDRQSADMREEMRRNQKQANDEIAKLRTDIQALLALANRGKGALFTLTSIGAAVGAVLGALGHHIFGK</sequence>
<reference evidence="3" key="1">
    <citation type="submission" date="2022-01" db="EMBL/GenBank/DDBJ databases">
        <title>Genome sequence and assembly of Parabukholderia sp. RG36.</title>
        <authorList>
            <person name="Chhetri G."/>
        </authorList>
    </citation>
    <scope>NUCLEOTIDE SEQUENCE</scope>
    <source>
        <strain evidence="3">RG36</strain>
    </source>
</reference>
<dbReference type="RefSeq" id="WP_238462048.1">
    <property type="nucleotide sequence ID" value="NZ_JAKLJA010000001.1"/>
</dbReference>
<keyword evidence="2" id="KW-1133">Transmembrane helix</keyword>
<dbReference type="Proteomes" id="UP001139308">
    <property type="component" value="Unassembled WGS sequence"/>
</dbReference>
<keyword evidence="2" id="KW-0472">Membrane</keyword>